<dbReference type="InterPro" id="IPR050659">
    <property type="entry name" value="Peptidase_M24B"/>
</dbReference>
<accession>A0ABM6JUN8</accession>
<evidence type="ECO:0000259" key="2">
    <source>
        <dbReference type="Pfam" id="PF01321"/>
    </source>
</evidence>
<dbReference type="InterPro" id="IPR000587">
    <property type="entry name" value="Creatinase_N"/>
</dbReference>
<sequence length="385" mass="42905">MSYITFTEEDINTRVVDCQRKMGEQGFDALLVSAESNLTYYCNFHTHAPWTTFTRSSFLFIPRTGKPLLYVHVFQVPDAQQITKGCDVRGYESLTGPTALQLKELMEELGIANGSIGMEKGNEQVIGFQLNLYEELKSELPNVHFTDASSLIWSQRLIKSSKEIACIRKACEATSYAHDKVFANIKEGMTEREISRLVQAYMLEGGADSPGFVILTSGVENYDRISKTATDRILVDGDYIFLDVGARYNGYWSDFCRTGVIGAASEERQAYQQKIHEVTLRASEVMRPGVPVAEVARACAREMERVGIDANFECGRFGHGMGLMSTEPPSITIYDDAVLEEGMIINLEPGLVNEFGIFNLEENFVITKDGSDILSGGNRELHSTI</sequence>
<protein>
    <submittedName>
        <fullName evidence="3">Uncharacterized protein</fullName>
    </submittedName>
</protein>
<evidence type="ECO:0000259" key="1">
    <source>
        <dbReference type="Pfam" id="PF00557"/>
    </source>
</evidence>
<dbReference type="InterPro" id="IPR000994">
    <property type="entry name" value="Pept_M24"/>
</dbReference>
<feature type="domain" description="Peptidase M24" evidence="1">
    <location>
        <begin position="165"/>
        <end position="368"/>
    </location>
</feature>
<dbReference type="Proteomes" id="UP000192486">
    <property type="component" value="Chromosome"/>
</dbReference>
<dbReference type="Pfam" id="PF00557">
    <property type="entry name" value="Peptidase_M24"/>
    <property type="match status" value="1"/>
</dbReference>
<name>A0ABM6JUN8_SPOUR</name>
<dbReference type="SUPFAM" id="SSF53092">
    <property type="entry name" value="Creatinase/prolidase N-terminal domain"/>
    <property type="match status" value="1"/>
</dbReference>
<gene>
    <name evidence="3" type="ORF">SporoS204_07745</name>
</gene>
<evidence type="ECO:0000313" key="3">
    <source>
        <dbReference type="EMBL" id="ARF14044.1"/>
    </source>
</evidence>
<dbReference type="EMBL" id="CP015108">
    <property type="protein sequence ID" value="ARF14044.1"/>
    <property type="molecule type" value="Genomic_DNA"/>
</dbReference>
<dbReference type="RefSeq" id="WP_037562128.1">
    <property type="nucleotide sequence ID" value="NZ_CP015108.1"/>
</dbReference>
<dbReference type="Pfam" id="PF01321">
    <property type="entry name" value="Creatinase_N"/>
    <property type="match status" value="1"/>
</dbReference>
<dbReference type="Gene3D" id="3.40.350.10">
    <property type="entry name" value="Creatinase/prolidase N-terminal domain"/>
    <property type="match status" value="1"/>
</dbReference>
<dbReference type="InterPro" id="IPR036005">
    <property type="entry name" value="Creatinase/aminopeptidase-like"/>
</dbReference>
<dbReference type="PANTHER" id="PTHR46112">
    <property type="entry name" value="AMINOPEPTIDASE"/>
    <property type="match status" value="1"/>
</dbReference>
<keyword evidence="4" id="KW-1185">Reference proteome</keyword>
<proteinExistence type="predicted"/>
<dbReference type="Gene3D" id="3.90.230.10">
    <property type="entry name" value="Creatinase/methionine aminopeptidase superfamily"/>
    <property type="match status" value="1"/>
</dbReference>
<dbReference type="PANTHER" id="PTHR46112:SF2">
    <property type="entry name" value="XAA-PRO AMINOPEPTIDASE P-RELATED"/>
    <property type="match status" value="1"/>
</dbReference>
<dbReference type="CDD" id="cd01066">
    <property type="entry name" value="APP_MetAP"/>
    <property type="match status" value="1"/>
</dbReference>
<reference evidence="3 4" key="1">
    <citation type="submission" date="2016-04" db="EMBL/GenBank/DDBJ databases">
        <title>Comparative Genomics and Epigenetics of Sporosarcina ureae.</title>
        <authorList>
            <person name="Oliver A.S."/>
            <person name="Cooper K.K."/>
        </authorList>
    </citation>
    <scope>NUCLEOTIDE SEQUENCE [LARGE SCALE GENOMIC DNA]</scope>
    <source>
        <strain evidence="3 4">S204</strain>
    </source>
</reference>
<evidence type="ECO:0000313" key="4">
    <source>
        <dbReference type="Proteomes" id="UP000192486"/>
    </source>
</evidence>
<organism evidence="3 4">
    <name type="scientific">Sporosarcina ureae</name>
    <dbReference type="NCBI Taxonomy" id="1571"/>
    <lineage>
        <taxon>Bacteria</taxon>
        <taxon>Bacillati</taxon>
        <taxon>Bacillota</taxon>
        <taxon>Bacilli</taxon>
        <taxon>Bacillales</taxon>
        <taxon>Caryophanaceae</taxon>
        <taxon>Sporosarcina</taxon>
    </lineage>
</organism>
<dbReference type="SUPFAM" id="SSF55920">
    <property type="entry name" value="Creatinase/aminopeptidase"/>
    <property type="match status" value="1"/>
</dbReference>
<feature type="domain" description="Creatinase N-terminal" evidence="2">
    <location>
        <begin position="15"/>
        <end position="158"/>
    </location>
</feature>
<dbReference type="InterPro" id="IPR029149">
    <property type="entry name" value="Creatin/AminoP/Spt16_N"/>
</dbReference>